<sequence length="213" mass="24176">PTIPAVSSQGASLFLSRTPQEIRDLIYNHVFATTNNCFGKGSFDEIESSSLSPNALALLRICRQINQEIRKSWIRQVCFFFRGVDTMHLKLAHVPESLVSQIRYMCVREKQVAPFLRASSPSICDALAAIPALRLDLLFVLGFFNEIADLDNLNPLINESDGWRELRYLTHGANYMFQHGPPFQHVVPPPAIWQETLMRRDEPGSESSVVLYR</sequence>
<protein>
    <recommendedName>
        <fullName evidence="3">F-box domain-containing protein</fullName>
    </recommendedName>
</protein>
<dbReference type="Proteomes" id="UP001301769">
    <property type="component" value="Unassembled WGS sequence"/>
</dbReference>
<evidence type="ECO:0008006" key="3">
    <source>
        <dbReference type="Google" id="ProtNLM"/>
    </source>
</evidence>
<name>A0AAN7B1C7_9PEZI</name>
<dbReference type="EMBL" id="MU858453">
    <property type="protein sequence ID" value="KAK4206272.1"/>
    <property type="molecule type" value="Genomic_DNA"/>
</dbReference>
<comment type="caution">
    <text evidence="1">The sequence shown here is derived from an EMBL/GenBank/DDBJ whole genome shotgun (WGS) entry which is preliminary data.</text>
</comment>
<proteinExistence type="predicted"/>
<reference evidence="1" key="2">
    <citation type="submission" date="2023-05" db="EMBL/GenBank/DDBJ databases">
        <authorList>
            <consortium name="Lawrence Berkeley National Laboratory"/>
            <person name="Steindorff A."/>
            <person name="Hensen N."/>
            <person name="Bonometti L."/>
            <person name="Westerberg I."/>
            <person name="Brannstrom I.O."/>
            <person name="Guillou S."/>
            <person name="Cros-Aarteil S."/>
            <person name="Calhoun S."/>
            <person name="Haridas S."/>
            <person name="Kuo A."/>
            <person name="Mondo S."/>
            <person name="Pangilinan J."/>
            <person name="Riley R."/>
            <person name="Labutti K."/>
            <person name="Andreopoulos B."/>
            <person name="Lipzen A."/>
            <person name="Chen C."/>
            <person name="Yanf M."/>
            <person name="Daum C."/>
            <person name="Ng V."/>
            <person name="Clum A."/>
            <person name="Ohm R."/>
            <person name="Martin F."/>
            <person name="Silar P."/>
            <person name="Natvig D."/>
            <person name="Lalanne C."/>
            <person name="Gautier V."/>
            <person name="Ament-Velasquez S.L."/>
            <person name="Kruys A."/>
            <person name="Hutchinson M.I."/>
            <person name="Powell A.J."/>
            <person name="Barry K."/>
            <person name="Miller A.N."/>
            <person name="Grigoriev I.V."/>
            <person name="Debuchy R."/>
            <person name="Gladieux P."/>
            <person name="Thoren M.H."/>
            <person name="Johannesson H."/>
        </authorList>
    </citation>
    <scope>NUCLEOTIDE SEQUENCE</scope>
    <source>
        <strain evidence="1">PSN293</strain>
    </source>
</reference>
<gene>
    <name evidence="1" type="ORF">QBC37DRAFT_244445</name>
</gene>
<reference evidence="1" key="1">
    <citation type="journal article" date="2023" name="Mol. Phylogenet. Evol.">
        <title>Genome-scale phylogeny and comparative genomics of the fungal order Sordariales.</title>
        <authorList>
            <person name="Hensen N."/>
            <person name="Bonometti L."/>
            <person name="Westerberg I."/>
            <person name="Brannstrom I.O."/>
            <person name="Guillou S."/>
            <person name="Cros-Aarteil S."/>
            <person name="Calhoun S."/>
            <person name="Haridas S."/>
            <person name="Kuo A."/>
            <person name="Mondo S."/>
            <person name="Pangilinan J."/>
            <person name="Riley R."/>
            <person name="LaButti K."/>
            <person name="Andreopoulos B."/>
            <person name="Lipzen A."/>
            <person name="Chen C."/>
            <person name="Yan M."/>
            <person name="Daum C."/>
            <person name="Ng V."/>
            <person name="Clum A."/>
            <person name="Steindorff A."/>
            <person name="Ohm R.A."/>
            <person name="Martin F."/>
            <person name="Silar P."/>
            <person name="Natvig D.O."/>
            <person name="Lalanne C."/>
            <person name="Gautier V."/>
            <person name="Ament-Velasquez S.L."/>
            <person name="Kruys A."/>
            <person name="Hutchinson M.I."/>
            <person name="Powell A.J."/>
            <person name="Barry K."/>
            <person name="Miller A.N."/>
            <person name="Grigoriev I.V."/>
            <person name="Debuchy R."/>
            <person name="Gladieux P."/>
            <person name="Hiltunen Thoren M."/>
            <person name="Johannesson H."/>
        </authorList>
    </citation>
    <scope>NUCLEOTIDE SEQUENCE</scope>
    <source>
        <strain evidence="1">PSN293</strain>
    </source>
</reference>
<accession>A0AAN7B1C7</accession>
<evidence type="ECO:0000313" key="2">
    <source>
        <dbReference type="Proteomes" id="UP001301769"/>
    </source>
</evidence>
<organism evidence="1 2">
    <name type="scientific">Rhypophila decipiens</name>
    <dbReference type="NCBI Taxonomy" id="261697"/>
    <lineage>
        <taxon>Eukaryota</taxon>
        <taxon>Fungi</taxon>
        <taxon>Dikarya</taxon>
        <taxon>Ascomycota</taxon>
        <taxon>Pezizomycotina</taxon>
        <taxon>Sordariomycetes</taxon>
        <taxon>Sordariomycetidae</taxon>
        <taxon>Sordariales</taxon>
        <taxon>Naviculisporaceae</taxon>
        <taxon>Rhypophila</taxon>
    </lineage>
</organism>
<dbReference type="AlphaFoldDB" id="A0AAN7B1C7"/>
<keyword evidence="2" id="KW-1185">Reference proteome</keyword>
<evidence type="ECO:0000313" key="1">
    <source>
        <dbReference type="EMBL" id="KAK4206272.1"/>
    </source>
</evidence>
<feature type="non-terminal residue" evidence="1">
    <location>
        <position position="1"/>
    </location>
</feature>
<feature type="non-terminal residue" evidence="1">
    <location>
        <position position="213"/>
    </location>
</feature>